<dbReference type="EMBL" id="FJ168555">
    <property type="protein sequence ID" value="ACI16024.1"/>
    <property type="molecule type" value="Genomic_DNA"/>
</dbReference>
<name>B6DTJ0_BODSA</name>
<dbReference type="AlphaFoldDB" id="B6DTJ0"/>
<proteinExistence type="predicted"/>
<reference evidence="1" key="1">
    <citation type="submission" date="2008-08" db="EMBL/GenBank/DDBJ databases">
        <title>Insights into the genome sequence of a free-living kinetoplastid: Bodo saltans (Kinetoplastida: Euglenozoa).</title>
        <authorList>
            <person name="Jackson A.P."/>
            <person name="Quail M.A."/>
            <person name="Berriman M."/>
        </authorList>
    </citation>
    <scope>NUCLEOTIDE SEQUENCE</scope>
    <source>
        <strain evidence="1">Lake Konstanz</strain>
    </source>
</reference>
<accession>B6DTJ0</accession>
<organism evidence="1">
    <name type="scientific">Bodo saltans</name>
    <name type="common">Flagellated protozoan</name>
    <dbReference type="NCBI Taxonomy" id="75058"/>
    <lineage>
        <taxon>Eukaryota</taxon>
        <taxon>Discoba</taxon>
        <taxon>Euglenozoa</taxon>
        <taxon>Kinetoplastea</taxon>
        <taxon>Metakinetoplastina</taxon>
        <taxon>Eubodonida</taxon>
        <taxon>Bodonidae</taxon>
        <taxon>Bodo</taxon>
    </lineage>
</organism>
<evidence type="ECO:0000313" key="1">
    <source>
        <dbReference type="EMBL" id="ACI16024.1"/>
    </source>
</evidence>
<protein>
    <submittedName>
        <fullName evidence="1">Uncharacterized protein</fullName>
    </submittedName>
</protein>
<dbReference type="VEuPathDB" id="TriTrypDB:BSAL_42100"/>
<sequence length="367" mass="41086">MRFFCFPFRCQQRSHESMFRLASCRLVAAMGVTSPSRLNPVIRRMRYVLPQQLAAVRFNSSTANSDDEFSFDSTELIQREAALTNLSSNTEKLLQQFLPPNAPESARSKVAKYLRDHPIDQLIVCPTVQVTHIEDEAGEEKKAGNLSPMSVKEAMEAAHARGFVVVQMGEANGKAFVRLRNEKKRILAIIAEDLAAAGSSVSDQAAEPEEQLRLKKSVDHIFRDVVDAHFISWKSKKIVEDLKKMHPVKVGIQQFQSAESAIAKLREMCVAMKGHAETGNVIHHFTSVNASDREIAVLFSPSAQGRENSAKSIKHPGEKEWNNALSRLQGQLRKSGRAGTYTKHDVLKARNLGAVTYRVDRFGRRMM</sequence>